<dbReference type="Proteomes" id="UP001249851">
    <property type="component" value="Unassembled WGS sequence"/>
</dbReference>
<dbReference type="Pfam" id="PF05380">
    <property type="entry name" value="Peptidase_A17"/>
    <property type="match status" value="1"/>
</dbReference>
<dbReference type="EMBL" id="JARQWQ010000184">
    <property type="protein sequence ID" value="KAK2547443.1"/>
    <property type="molecule type" value="Genomic_DNA"/>
</dbReference>
<gene>
    <name evidence="1" type="ORF">P5673_032570</name>
</gene>
<accession>A0AAD9URR6</accession>
<organism evidence="1 2">
    <name type="scientific">Acropora cervicornis</name>
    <name type="common">Staghorn coral</name>
    <dbReference type="NCBI Taxonomy" id="6130"/>
    <lineage>
        <taxon>Eukaryota</taxon>
        <taxon>Metazoa</taxon>
        <taxon>Cnidaria</taxon>
        <taxon>Anthozoa</taxon>
        <taxon>Hexacorallia</taxon>
        <taxon>Scleractinia</taxon>
        <taxon>Astrocoeniina</taxon>
        <taxon>Acroporidae</taxon>
        <taxon>Acropora</taxon>
    </lineage>
</organism>
<keyword evidence="2" id="KW-1185">Reference proteome</keyword>
<evidence type="ECO:0000313" key="1">
    <source>
        <dbReference type="EMBL" id="KAK2547443.1"/>
    </source>
</evidence>
<protein>
    <submittedName>
        <fullName evidence="1">Uncharacterized protein</fullName>
    </submittedName>
</protein>
<dbReference type="AlphaFoldDB" id="A0AAD9URR6"/>
<evidence type="ECO:0000313" key="2">
    <source>
        <dbReference type="Proteomes" id="UP001249851"/>
    </source>
</evidence>
<reference evidence="1" key="1">
    <citation type="journal article" date="2023" name="G3 (Bethesda)">
        <title>Whole genome assembly and annotation of the endangered Caribbean coral Acropora cervicornis.</title>
        <authorList>
            <person name="Selwyn J.D."/>
            <person name="Vollmer S.V."/>
        </authorList>
    </citation>
    <scope>NUCLEOTIDE SEQUENCE</scope>
    <source>
        <strain evidence="1">K2</strain>
    </source>
</reference>
<dbReference type="InterPro" id="IPR008042">
    <property type="entry name" value="Retrotrans_Pao"/>
</dbReference>
<sequence>MYIDHLMKSTETAADAISLANKVSEQLNKGSFRLTKWCSNDRSVMAAIPESERAKTAVNLELEQLPTQSAVGMKWKIEDDKFVWEISNKLMSAKSKKPVTRQSIVSVVFSLFDPQGFIAPYIMKAKPILQMLSRKKIGWDKPLEENKNVQWIIKMVG</sequence>
<name>A0AAD9URR6_ACRCE</name>
<dbReference type="PANTHER" id="PTHR47331">
    <property type="entry name" value="PHD-TYPE DOMAIN-CONTAINING PROTEIN"/>
    <property type="match status" value="1"/>
</dbReference>
<comment type="caution">
    <text evidence="1">The sequence shown here is derived from an EMBL/GenBank/DDBJ whole genome shotgun (WGS) entry which is preliminary data.</text>
</comment>
<reference evidence="1" key="2">
    <citation type="journal article" date="2023" name="Science">
        <title>Genomic signatures of disease resistance in endangered staghorn corals.</title>
        <authorList>
            <person name="Vollmer S.V."/>
            <person name="Selwyn J.D."/>
            <person name="Despard B.A."/>
            <person name="Roesel C.L."/>
        </authorList>
    </citation>
    <scope>NUCLEOTIDE SEQUENCE</scope>
    <source>
        <strain evidence="1">K2</strain>
    </source>
</reference>
<proteinExistence type="predicted"/>